<gene>
    <name evidence="2" type="ORF">DAPPUDRAFT_313429</name>
</gene>
<dbReference type="Proteomes" id="UP000000305">
    <property type="component" value="Unassembled WGS sequence"/>
</dbReference>
<protein>
    <recommendedName>
        <fullName evidence="4">Secreted protein</fullName>
    </recommendedName>
</protein>
<reference evidence="2 3" key="1">
    <citation type="journal article" date="2011" name="Science">
        <title>The ecoresponsive genome of Daphnia pulex.</title>
        <authorList>
            <person name="Colbourne J.K."/>
            <person name="Pfrender M.E."/>
            <person name="Gilbert D."/>
            <person name="Thomas W.K."/>
            <person name="Tucker A."/>
            <person name="Oakley T.H."/>
            <person name="Tokishita S."/>
            <person name="Aerts A."/>
            <person name="Arnold G.J."/>
            <person name="Basu M.K."/>
            <person name="Bauer D.J."/>
            <person name="Caceres C.E."/>
            <person name="Carmel L."/>
            <person name="Casola C."/>
            <person name="Choi J.H."/>
            <person name="Detter J.C."/>
            <person name="Dong Q."/>
            <person name="Dusheyko S."/>
            <person name="Eads B.D."/>
            <person name="Frohlich T."/>
            <person name="Geiler-Samerotte K.A."/>
            <person name="Gerlach D."/>
            <person name="Hatcher P."/>
            <person name="Jogdeo S."/>
            <person name="Krijgsveld J."/>
            <person name="Kriventseva E.V."/>
            <person name="Kultz D."/>
            <person name="Laforsch C."/>
            <person name="Lindquist E."/>
            <person name="Lopez J."/>
            <person name="Manak J.R."/>
            <person name="Muller J."/>
            <person name="Pangilinan J."/>
            <person name="Patwardhan R.P."/>
            <person name="Pitluck S."/>
            <person name="Pritham E.J."/>
            <person name="Rechtsteiner A."/>
            <person name="Rho M."/>
            <person name="Rogozin I.B."/>
            <person name="Sakarya O."/>
            <person name="Salamov A."/>
            <person name="Schaack S."/>
            <person name="Shapiro H."/>
            <person name="Shiga Y."/>
            <person name="Skalitzky C."/>
            <person name="Smith Z."/>
            <person name="Souvorov A."/>
            <person name="Sung W."/>
            <person name="Tang Z."/>
            <person name="Tsuchiya D."/>
            <person name="Tu H."/>
            <person name="Vos H."/>
            <person name="Wang M."/>
            <person name="Wolf Y.I."/>
            <person name="Yamagata H."/>
            <person name="Yamada T."/>
            <person name="Ye Y."/>
            <person name="Shaw J.R."/>
            <person name="Andrews J."/>
            <person name="Crease T.J."/>
            <person name="Tang H."/>
            <person name="Lucas S.M."/>
            <person name="Robertson H.M."/>
            <person name="Bork P."/>
            <person name="Koonin E.V."/>
            <person name="Zdobnov E.M."/>
            <person name="Grigoriev I.V."/>
            <person name="Lynch M."/>
            <person name="Boore J.L."/>
        </authorList>
    </citation>
    <scope>NUCLEOTIDE SEQUENCE [LARGE SCALE GENOMIC DNA]</scope>
</reference>
<keyword evidence="3" id="KW-1185">Reference proteome</keyword>
<name>E9G482_DAPPU</name>
<dbReference type="HOGENOM" id="CLU_2657013_0_0_1"/>
<sequence>MAAFHLLLIAFHLLLIVDGQLNQVDEEPSTVTYFPSDEEIIVFCWCAKFKVQPSGIAPRSSTASCGCWTTSPSKID</sequence>
<dbReference type="AlphaFoldDB" id="E9G482"/>
<feature type="chain" id="PRO_5003237141" description="Secreted protein" evidence="1">
    <location>
        <begin position="20"/>
        <end position="76"/>
    </location>
</feature>
<evidence type="ECO:0000313" key="3">
    <source>
        <dbReference type="Proteomes" id="UP000000305"/>
    </source>
</evidence>
<evidence type="ECO:0008006" key="4">
    <source>
        <dbReference type="Google" id="ProtNLM"/>
    </source>
</evidence>
<accession>E9G482</accession>
<dbReference type="KEGG" id="dpx:DAPPUDRAFT_313429"/>
<evidence type="ECO:0000313" key="2">
    <source>
        <dbReference type="EMBL" id="EFX85709.1"/>
    </source>
</evidence>
<dbReference type="EMBL" id="GL732531">
    <property type="protein sequence ID" value="EFX85709.1"/>
    <property type="molecule type" value="Genomic_DNA"/>
</dbReference>
<keyword evidence="1" id="KW-0732">Signal</keyword>
<proteinExistence type="predicted"/>
<organism evidence="2 3">
    <name type="scientific">Daphnia pulex</name>
    <name type="common">Water flea</name>
    <dbReference type="NCBI Taxonomy" id="6669"/>
    <lineage>
        <taxon>Eukaryota</taxon>
        <taxon>Metazoa</taxon>
        <taxon>Ecdysozoa</taxon>
        <taxon>Arthropoda</taxon>
        <taxon>Crustacea</taxon>
        <taxon>Branchiopoda</taxon>
        <taxon>Diplostraca</taxon>
        <taxon>Cladocera</taxon>
        <taxon>Anomopoda</taxon>
        <taxon>Daphniidae</taxon>
        <taxon>Daphnia</taxon>
    </lineage>
</organism>
<dbReference type="InParanoid" id="E9G482"/>
<evidence type="ECO:0000256" key="1">
    <source>
        <dbReference type="SAM" id="SignalP"/>
    </source>
</evidence>
<feature type="signal peptide" evidence="1">
    <location>
        <begin position="1"/>
        <end position="19"/>
    </location>
</feature>